<sequence length="63" mass="6948">MSCPICNKETDPKYRPFCSKRCADVDLARWLNGSYVIPGDIAEEEERAPTGPTGEDTPPGKPH</sequence>
<dbReference type="GO" id="GO:0006355">
    <property type="term" value="P:regulation of DNA-templated transcription"/>
    <property type="evidence" value="ECO:0007669"/>
    <property type="project" value="InterPro"/>
</dbReference>
<feature type="binding site" evidence="3">
    <location>
        <position position="22"/>
    </location>
    <ligand>
        <name>Zn(2+)</name>
        <dbReference type="ChEBI" id="CHEBI:29105"/>
    </ligand>
</feature>
<dbReference type="eggNOG" id="COG3024">
    <property type="taxonomic scope" value="Bacteria"/>
</dbReference>
<dbReference type="InterPro" id="IPR005584">
    <property type="entry name" value="DNA_gyrase_inhibitor_YacG"/>
</dbReference>
<gene>
    <name evidence="3" type="primary">yacG</name>
    <name evidence="5" type="ORF">TP2_15605</name>
</gene>
<keyword evidence="2 3" id="KW-0862">Zinc</keyword>
<feature type="binding site" evidence="3">
    <location>
        <position position="6"/>
    </location>
    <ligand>
        <name>Zn(2+)</name>
        <dbReference type="ChEBI" id="CHEBI:29105"/>
    </ligand>
</feature>
<dbReference type="Proteomes" id="UP000027432">
    <property type="component" value="Unassembled WGS sequence"/>
</dbReference>
<organism evidence="5 6">
    <name type="scientific">Thioclava pacifica DSM 10166</name>
    <dbReference type="NCBI Taxonomy" id="1353537"/>
    <lineage>
        <taxon>Bacteria</taxon>
        <taxon>Pseudomonadati</taxon>
        <taxon>Pseudomonadota</taxon>
        <taxon>Alphaproteobacteria</taxon>
        <taxon>Rhodobacterales</taxon>
        <taxon>Paracoccaceae</taxon>
        <taxon>Thioclava</taxon>
    </lineage>
</organism>
<dbReference type="RefSeq" id="WP_038073709.1">
    <property type="nucleotide sequence ID" value="NZ_AUND01000002.1"/>
</dbReference>
<dbReference type="OrthoDB" id="9809663at2"/>
<dbReference type="Pfam" id="PF03884">
    <property type="entry name" value="YacG"/>
    <property type="match status" value="1"/>
</dbReference>
<evidence type="ECO:0000256" key="3">
    <source>
        <dbReference type="HAMAP-Rule" id="MF_00649"/>
    </source>
</evidence>
<reference evidence="5 6" key="1">
    <citation type="submission" date="2013-07" db="EMBL/GenBank/DDBJ databases">
        <title>Thioclava pacifica DSM 10166 Genome Sequencing.</title>
        <authorList>
            <person name="Lai Q."/>
            <person name="Shao Z."/>
        </authorList>
    </citation>
    <scope>NUCLEOTIDE SEQUENCE [LARGE SCALE GENOMIC DNA]</scope>
    <source>
        <strain evidence="5 6">DSM 10166</strain>
    </source>
</reference>
<evidence type="ECO:0000313" key="5">
    <source>
        <dbReference type="EMBL" id="KEO55464.1"/>
    </source>
</evidence>
<dbReference type="PANTHER" id="PTHR36150">
    <property type="entry name" value="DNA GYRASE INHIBITOR YACG"/>
    <property type="match status" value="1"/>
</dbReference>
<evidence type="ECO:0000256" key="2">
    <source>
        <dbReference type="ARBA" id="ARBA00022833"/>
    </source>
</evidence>
<feature type="binding site" evidence="3">
    <location>
        <position position="18"/>
    </location>
    <ligand>
        <name>Zn(2+)</name>
        <dbReference type="ChEBI" id="CHEBI:29105"/>
    </ligand>
</feature>
<feature type="binding site" evidence="3">
    <location>
        <position position="3"/>
    </location>
    <ligand>
        <name>Zn(2+)</name>
        <dbReference type="ChEBI" id="CHEBI:29105"/>
    </ligand>
</feature>
<dbReference type="AlphaFoldDB" id="A0A074JG28"/>
<keyword evidence="6" id="KW-1185">Reference proteome</keyword>
<comment type="caution">
    <text evidence="5">The sequence shown here is derived from an EMBL/GenBank/DDBJ whole genome shotgun (WGS) entry which is preliminary data.</text>
</comment>
<dbReference type="Gene3D" id="3.30.50.10">
    <property type="entry name" value="Erythroid Transcription Factor GATA-1, subunit A"/>
    <property type="match status" value="1"/>
</dbReference>
<dbReference type="GO" id="GO:0008657">
    <property type="term" value="F:DNA topoisomerase type II (double strand cut, ATP-hydrolyzing) inhibitor activity"/>
    <property type="evidence" value="ECO:0007669"/>
    <property type="project" value="UniProtKB-UniRule"/>
</dbReference>
<keyword evidence="1 3" id="KW-0479">Metal-binding</keyword>
<dbReference type="PANTHER" id="PTHR36150:SF1">
    <property type="entry name" value="DNA GYRASE INHIBITOR YACG"/>
    <property type="match status" value="1"/>
</dbReference>
<protein>
    <recommendedName>
        <fullName evidence="3">DNA gyrase inhibitor YacG</fullName>
    </recommendedName>
</protein>
<comment type="similarity">
    <text evidence="3">Belongs to the DNA gyrase inhibitor YacG family.</text>
</comment>
<dbReference type="GO" id="GO:0008270">
    <property type="term" value="F:zinc ion binding"/>
    <property type="evidence" value="ECO:0007669"/>
    <property type="project" value="UniProtKB-UniRule"/>
</dbReference>
<dbReference type="InterPro" id="IPR013088">
    <property type="entry name" value="Znf_NHR/GATA"/>
</dbReference>
<evidence type="ECO:0000313" key="6">
    <source>
        <dbReference type="Proteomes" id="UP000027432"/>
    </source>
</evidence>
<proteinExistence type="inferred from homology"/>
<dbReference type="HAMAP" id="MF_00649">
    <property type="entry name" value="DNA_gyrase_inhibitor_YacG"/>
    <property type="match status" value="1"/>
</dbReference>
<evidence type="ECO:0000256" key="1">
    <source>
        <dbReference type="ARBA" id="ARBA00022723"/>
    </source>
</evidence>
<feature type="region of interest" description="Disordered" evidence="4">
    <location>
        <begin position="40"/>
        <end position="63"/>
    </location>
</feature>
<dbReference type="EMBL" id="AUND01000002">
    <property type="protein sequence ID" value="KEO55464.1"/>
    <property type="molecule type" value="Genomic_DNA"/>
</dbReference>
<comment type="function">
    <text evidence="3">Inhibits all the catalytic activities of DNA gyrase by preventing its interaction with DNA. Acts by binding directly to the C-terminal domain of GyrB, which probably disrupts DNA binding by the gyrase.</text>
</comment>
<dbReference type="SUPFAM" id="SSF57716">
    <property type="entry name" value="Glucocorticoid receptor-like (DNA-binding domain)"/>
    <property type="match status" value="1"/>
</dbReference>
<comment type="subunit">
    <text evidence="3">Interacts with GyrB.</text>
</comment>
<evidence type="ECO:0000256" key="4">
    <source>
        <dbReference type="SAM" id="MobiDB-lite"/>
    </source>
</evidence>
<accession>A0A074JG28</accession>
<dbReference type="STRING" id="1353537.TP2_15605"/>
<comment type="cofactor">
    <cofactor evidence="3">
        <name>Zn(2+)</name>
        <dbReference type="ChEBI" id="CHEBI:29105"/>
    </cofactor>
    <text evidence="3">Binds 1 zinc ion.</text>
</comment>
<name>A0A074JG28_9RHOB</name>